<keyword evidence="3" id="KW-1185">Reference proteome</keyword>
<dbReference type="Proteomes" id="UP001162030">
    <property type="component" value="Chromosome"/>
</dbReference>
<protein>
    <submittedName>
        <fullName evidence="2">Uncharacterized protein</fullName>
    </submittedName>
</protein>
<keyword evidence="1" id="KW-1133">Transmembrane helix</keyword>
<feature type="transmembrane region" description="Helical" evidence="1">
    <location>
        <begin position="7"/>
        <end position="31"/>
    </location>
</feature>
<keyword evidence="1" id="KW-0812">Transmembrane</keyword>
<reference evidence="2 3" key="1">
    <citation type="submission" date="2023-03" db="EMBL/GenBank/DDBJ databases">
        <authorList>
            <person name="Pearce D."/>
        </authorList>
    </citation>
    <scope>NUCLEOTIDE SEQUENCE [LARGE SCALE GENOMIC DNA]</scope>
    <source>
        <strain evidence="2">Msz</strain>
    </source>
</reference>
<evidence type="ECO:0000313" key="2">
    <source>
        <dbReference type="EMBL" id="CAI8833451.1"/>
    </source>
</evidence>
<name>A0ABM9I1P7_9GAMM</name>
<evidence type="ECO:0000313" key="3">
    <source>
        <dbReference type="Proteomes" id="UP001162030"/>
    </source>
</evidence>
<accession>A0ABM9I1P7</accession>
<proteinExistence type="predicted"/>
<gene>
    <name evidence="2" type="ORF">MSZNOR_2189</name>
</gene>
<dbReference type="EMBL" id="OX458333">
    <property type="protein sequence ID" value="CAI8833451.1"/>
    <property type="molecule type" value="Genomic_DNA"/>
</dbReference>
<sequence length="36" mass="3911">MDIRKKNALLAIIIGLIALLLYVASILKFIVTSPGQ</sequence>
<evidence type="ECO:0000256" key="1">
    <source>
        <dbReference type="SAM" id="Phobius"/>
    </source>
</evidence>
<keyword evidence="1" id="KW-0472">Membrane</keyword>
<organism evidence="2 3">
    <name type="scientific">Methylocaldum szegediense</name>
    <dbReference type="NCBI Taxonomy" id="73780"/>
    <lineage>
        <taxon>Bacteria</taxon>
        <taxon>Pseudomonadati</taxon>
        <taxon>Pseudomonadota</taxon>
        <taxon>Gammaproteobacteria</taxon>
        <taxon>Methylococcales</taxon>
        <taxon>Methylococcaceae</taxon>
        <taxon>Methylocaldum</taxon>
    </lineage>
</organism>